<dbReference type="InterPro" id="IPR036388">
    <property type="entry name" value="WH-like_DNA-bd_sf"/>
</dbReference>
<keyword evidence="4" id="KW-1185">Reference proteome</keyword>
<protein>
    <recommendedName>
        <fullName evidence="2">RNA polymerase sigma factor 70 region 4 type 2 domain-containing protein</fullName>
    </recommendedName>
</protein>
<dbReference type="Gene3D" id="1.10.10.10">
    <property type="entry name" value="Winged helix-like DNA-binding domain superfamily/Winged helix DNA-binding domain"/>
    <property type="match status" value="1"/>
</dbReference>
<accession>A0A917GA34</accession>
<dbReference type="SUPFAM" id="SSF88659">
    <property type="entry name" value="Sigma3 and sigma4 domains of RNA polymerase sigma factors"/>
    <property type="match status" value="1"/>
</dbReference>
<name>A0A917GA34_9BACI</name>
<feature type="compositionally biased region" description="Basic and acidic residues" evidence="1">
    <location>
        <begin position="18"/>
        <end position="34"/>
    </location>
</feature>
<evidence type="ECO:0000313" key="4">
    <source>
        <dbReference type="Proteomes" id="UP000616608"/>
    </source>
</evidence>
<dbReference type="AlphaFoldDB" id="A0A917GA34"/>
<evidence type="ECO:0000256" key="1">
    <source>
        <dbReference type="SAM" id="MobiDB-lite"/>
    </source>
</evidence>
<dbReference type="Proteomes" id="UP000616608">
    <property type="component" value="Unassembled WGS sequence"/>
</dbReference>
<dbReference type="InterPro" id="IPR013249">
    <property type="entry name" value="RNA_pol_sigma70_r4_t2"/>
</dbReference>
<organism evidence="3 4">
    <name type="scientific">Lysinibacillus alkalisoli</name>
    <dbReference type="NCBI Taxonomy" id="1911548"/>
    <lineage>
        <taxon>Bacteria</taxon>
        <taxon>Bacillati</taxon>
        <taxon>Bacillota</taxon>
        <taxon>Bacilli</taxon>
        <taxon>Bacillales</taxon>
        <taxon>Bacillaceae</taxon>
        <taxon>Lysinibacillus</taxon>
    </lineage>
</organism>
<reference evidence="3" key="1">
    <citation type="journal article" date="2014" name="Int. J. Syst. Evol. Microbiol.">
        <title>Complete genome sequence of Corynebacterium casei LMG S-19264T (=DSM 44701T), isolated from a smear-ripened cheese.</title>
        <authorList>
            <consortium name="US DOE Joint Genome Institute (JGI-PGF)"/>
            <person name="Walter F."/>
            <person name="Albersmeier A."/>
            <person name="Kalinowski J."/>
            <person name="Ruckert C."/>
        </authorList>
    </citation>
    <scope>NUCLEOTIDE SEQUENCE</scope>
    <source>
        <strain evidence="3">CGMCC 1.15760</strain>
    </source>
</reference>
<gene>
    <name evidence="3" type="ORF">GCM10007425_29390</name>
</gene>
<feature type="region of interest" description="Disordered" evidence="1">
    <location>
        <begin position="1"/>
        <end position="36"/>
    </location>
</feature>
<reference evidence="3" key="2">
    <citation type="submission" date="2020-09" db="EMBL/GenBank/DDBJ databases">
        <authorList>
            <person name="Sun Q."/>
            <person name="Zhou Y."/>
        </authorList>
    </citation>
    <scope>NUCLEOTIDE SEQUENCE</scope>
    <source>
        <strain evidence="3">CGMCC 1.15760</strain>
    </source>
</reference>
<dbReference type="EMBL" id="BMJT01000013">
    <property type="protein sequence ID" value="GGG32858.1"/>
    <property type="molecule type" value="Genomic_DNA"/>
</dbReference>
<proteinExistence type="predicted"/>
<evidence type="ECO:0000313" key="3">
    <source>
        <dbReference type="EMBL" id="GGG32858.1"/>
    </source>
</evidence>
<dbReference type="GO" id="GO:0006352">
    <property type="term" value="P:DNA-templated transcription initiation"/>
    <property type="evidence" value="ECO:0007669"/>
    <property type="project" value="InterPro"/>
</dbReference>
<comment type="caution">
    <text evidence="3">The sequence shown here is derived from an EMBL/GenBank/DDBJ whole genome shotgun (WGS) entry which is preliminary data.</text>
</comment>
<sequence length="174" mass="20024">MLDMLSSYHETKKRTKELKHQLEEKRETMKDNRSETASLDNEISIVNSMLSDIEYTIAWLTSGRQPGAMRGIERQAAYKREVPFDSKWLDVMIEQGTIIHELEKPDGEVEEMKEQLVADLKKCLTSTQQDVFIMVAQGLERSNIAKVLGISRQAVHETIVRGKRNIKEAGWMMV</sequence>
<dbReference type="InterPro" id="IPR013324">
    <property type="entry name" value="RNA_pol_sigma_r3/r4-like"/>
</dbReference>
<dbReference type="GO" id="GO:0016987">
    <property type="term" value="F:sigma factor activity"/>
    <property type="evidence" value="ECO:0007669"/>
    <property type="project" value="InterPro"/>
</dbReference>
<dbReference type="Pfam" id="PF08281">
    <property type="entry name" value="Sigma70_r4_2"/>
    <property type="match status" value="1"/>
</dbReference>
<feature type="domain" description="RNA polymerase sigma factor 70 region 4 type 2" evidence="2">
    <location>
        <begin position="120"/>
        <end position="165"/>
    </location>
</feature>
<dbReference type="GO" id="GO:0003677">
    <property type="term" value="F:DNA binding"/>
    <property type="evidence" value="ECO:0007669"/>
    <property type="project" value="InterPro"/>
</dbReference>
<evidence type="ECO:0000259" key="2">
    <source>
        <dbReference type="Pfam" id="PF08281"/>
    </source>
</evidence>